<gene>
    <name evidence="2" type="ORF">K239x_13800</name>
</gene>
<dbReference type="Gene3D" id="3.30.420.190">
    <property type="entry name" value="conserved archaeal protein q6m145"/>
    <property type="match status" value="1"/>
</dbReference>
<dbReference type="SUPFAM" id="SSF53067">
    <property type="entry name" value="Actin-like ATPase domain"/>
    <property type="match status" value="1"/>
</dbReference>
<dbReference type="EMBL" id="CP036526">
    <property type="protein sequence ID" value="QDT09434.1"/>
    <property type="molecule type" value="Genomic_DNA"/>
</dbReference>
<dbReference type="AlphaFoldDB" id="A0A517NQN9"/>
<dbReference type="Proteomes" id="UP000319817">
    <property type="component" value="Chromosome"/>
</dbReference>
<name>A0A517NQN9_9BACT</name>
<dbReference type="RefSeq" id="WP_419189752.1">
    <property type="nucleotide sequence ID" value="NZ_CP036526.1"/>
</dbReference>
<keyword evidence="3" id="KW-1185">Reference proteome</keyword>
<dbReference type="Gene3D" id="3.30.420.40">
    <property type="match status" value="1"/>
</dbReference>
<dbReference type="InterPro" id="IPR043129">
    <property type="entry name" value="ATPase_NBD"/>
</dbReference>
<evidence type="ECO:0000259" key="1">
    <source>
        <dbReference type="Pfam" id="PF01968"/>
    </source>
</evidence>
<feature type="domain" description="Hydantoinase A/oxoprolinase" evidence="1">
    <location>
        <begin position="68"/>
        <end position="312"/>
    </location>
</feature>
<dbReference type="NCBIfam" id="TIGR03123">
    <property type="entry name" value="one_C_unchar_1"/>
    <property type="match status" value="1"/>
</dbReference>
<protein>
    <submittedName>
        <fullName evidence="2">Hydantoinase/oxoprolinase</fullName>
    </submittedName>
</protein>
<proteinExistence type="predicted"/>
<dbReference type="GO" id="GO:0016787">
    <property type="term" value="F:hydrolase activity"/>
    <property type="evidence" value="ECO:0007669"/>
    <property type="project" value="InterPro"/>
</dbReference>
<sequence length="354" mass="38181">MNKIAPANDERSFKRTVGVDIGGANLKYVSYEDTEALASNFPMWRQADQLSDAMVKDVQQFGHVDSLAVTMTGELADCFVDRQQGVEHIVDHVLAMAQRLSISHVCFYGVDGKFHDAAWAVANADVIAAANWHALANYIGQTIRSDALLIDIGSTTTDLIPISAGQVATEAQTDHDRLVEGSLVYVGRRRTPVCGLVDHLAFRGTEATVMNEFFATIDDALIVLGRTEPLENDCDSADGKPRTIAFAANRLARMIGLDRRTVSEQDAQDLATQVVDAANKRIVDGITRLGLDIGTMDIVLSGHGPNLLNKNAFDLPGKPSRTMMEDIIGEAVCRAAPAFAVAALLAAQTQQNST</sequence>
<dbReference type="Pfam" id="PF01968">
    <property type="entry name" value="Hydantoinase_A"/>
    <property type="match status" value="1"/>
</dbReference>
<evidence type="ECO:0000313" key="2">
    <source>
        <dbReference type="EMBL" id="QDT09434.1"/>
    </source>
</evidence>
<organism evidence="2 3">
    <name type="scientific">Stieleria marina</name>
    <dbReference type="NCBI Taxonomy" id="1930275"/>
    <lineage>
        <taxon>Bacteria</taxon>
        <taxon>Pseudomonadati</taxon>
        <taxon>Planctomycetota</taxon>
        <taxon>Planctomycetia</taxon>
        <taxon>Pirellulales</taxon>
        <taxon>Pirellulaceae</taxon>
        <taxon>Stieleria</taxon>
    </lineage>
</organism>
<reference evidence="2 3" key="1">
    <citation type="submission" date="2019-02" db="EMBL/GenBank/DDBJ databases">
        <title>Deep-cultivation of Planctomycetes and their phenomic and genomic characterization uncovers novel biology.</title>
        <authorList>
            <person name="Wiegand S."/>
            <person name="Jogler M."/>
            <person name="Boedeker C."/>
            <person name="Pinto D."/>
            <person name="Vollmers J."/>
            <person name="Rivas-Marin E."/>
            <person name="Kohn T."/>
            <person name="Peeters S.H."/>
            <person name="Heuer A."/>
            <person name="Rast P."/>
            <person name="Oberbeckmann S."/>
            <person name="Bunk B."/>
            <person name="Jeske O."/>
            <person name="Meyerdierks A."/>
            <person name="Storesund J.E."/>
            <person name="Kallscheuer N."/>
            <person name="Luecker S."/>
            <person name="Lage O.M."/>
            <person name="Pohl T."/>
            <person name="Merkel B.J."/>
            <person name="Hornburger P."/>
            <person name="Mueller R.-W."/>
            <person name="Bruemmer F."/>
            <person name="Labrenz M."/>
            <person name="Spormann A.M."/>
            <person name="Op den Camp H."/>
            <person name="Overmann J."/>
            <person name="Amann R."/>
            <person name="Jetten M.S.M."/>
            <person name="Mascher T."/>
            <person name="Medema M.H."/>
            <person name="Devos D.P."/>
            <person name="Kaster A.-K."/>
            <person name="Ovreas L."/>
            <person name="Rohde M."/>
            <person name="Galperin M.Y."/>
            <person name="Jogler C."/>
        </authorList>
    </citation>
    <scope>NUCLEOTIDE SEQUENCE [LARGE SCALE GENOMIC DNA]</scope>
    <source>
        <strain evidence="2 3">K23_9</strain>
    </source>
</reference>
<dbReference type="InterPro" id="IPR002756">
    <property type="entry name" value="MfnF"/>
</dbReference>
<dbReference type="InterPro" id="IPR002821">
    <property type="entry name" value="Hydantoinase_A"/>
</dbReference>
<evidence type="ECO:0000313" key="3">
    <source>
        <dbReference type="Proteomes" id="UP000319817"/>
    </source>
</evidence>
<accession>A0A517NQN9</accession>